<keyword evidence="3" id="KW-1185">Reference proteome</keyword>
<keyword evidence="1" id="KW-0812">Transmembrane</keyword>
<dbReference type="Proteomes" id="UP000219514">
    <property type="component" value="Unassembled WGS sequence"/>
</dbReference>
<evidence type="ECO:0000313" key="3">
    <source>
        <dbReference type="Proteomes" id="UP000219514"/>
    </source>
</evidence>
<reference evidence="2 3" key="1">
    <citation type="submission" date="2017-09" db="EMBL/GenBank/DDBJ databases">
        <authorList>
            <person name="Ehlers B."/>
            <person name="Leendertz F.H."/>
        </authorList>
    </citation>
    <scope>NUCLEOTIDE SEQUENCE [LARGE SCALE GENOMIC DNA]</scope>
    <source>
        <strain evidence="2 3">DSM 46844</strain>
    </source>
</reference>
<keyword evidence="1" id="KW-0472">Membrane</keyword>
<protein>
    <submittedName>
        <fullName evidence="2">Uncharacterized membrane protein</fullName>
    </submittedName>
</protein>
<name>A0A285EEC6_9ACTN</name>
<dbReference type="InterPro" id="IPR009200">
    <property type="entry name" value="DUF1269_membrane"/>
</dbReference>
<proteinExistence type="predicted"/>
<dbReference type="Pfam" id="PF06897">
    <property type="entry name" value="DUF1269"/>
    <property type="match status" value="1"/>
</dbReference>
<dbReference type="EMBL" id="OBDO01000006">
    <property type="protein sequence ID" value="SNX97350.1"/>
    <property type="molecule type" value="Genomic_DNA"/>
</dbReference>
<gene>
    <name evidence="2" type="ORF">SAMN06893097_106300</name>
</gene>
<evidence type="ECO:0000313" key="2">
    <source>
        <dbReference type="EMBL" id="SNX97350.1"/>
    </source>
</evidence>
<sequence length="170" mass="18272">MATMTVWKFPTANGAAIAEDTLKTLQRRELIRIHDAAIVTYPEGAKKPKTRQLNSLTGAGALGGAFWGMLFGLIFFVPLLGMAIGAGMGALTGSMSDVGIDDAFIRRMREEIQPGTSALFVLSSGAVVDKVKEAFAGQQMVLIETNLSHEQEDKLREVFSEEEPTPAPTS</sequence>
<evidence type="ECO:0000256" key="1">
    <source>
        <dbReference type="SAM" id="Phobius"/>
    </source>
</evidence>
<dbReference type="AlphaFoldDB" id="A0A285EEC6"/>
<dbReference type="RefSeq" id="WP_097207305.1">
    <property type="nucleotide sequence ID" value="NZ_JACHXB010000002.1"/>
</dbReference>
<feature type="transmembrane region" description="Helical" evidence="1">
    <location>
        <begin position="56"/>
        <end position="76"/>
    </location>
</feature>
<organism evidence="2 3">
    <name type="scientific">Geodermatophilus sabuli</name>
    <dbReference type="NCBI Taxonomy" id="1564158"/>
    <lineage>
        <taxon>Bacteria</taxon>
        <taxon>Bacillati</taxon>
        <taxon>Actinomycetota</taxon>
        <taxon>Actinomycetes</taxon>
        <taxon>Geodermatophilales</taxon>
        <taxon>Geodermatophilaceae</taxon>
        <taxon>Geodermatophilus</taxon>
    </lineage>
</organism>
<keyword evidence="1" id="KW-1133">Transmembrane helix</keyword>
<dbReference type="OrthoDB" id="5244321at2"/>
<accession>A0A285EEC6</accession>